<evidence type="ECO:0000259" key="2">
    <source>
        <dbReference type="PROSITE" id="PS51352"/>
    </source>
</evidence>
<sequence>MKSILVTLITILLFITTTNAGIFNSKGDVKAIDIDRLKKHLKTSSKGTFVAFYAPWCGHCKSLQPEFEKAATNVKNLVVFAAVDCDADQNKASCGRDYGVKGFPTIKYFPGTPVAMDYDQERKAKSMVDYSLRFMPTFAKKIKSKKDLQEKISKSSNDRPLVVLFTTATATTPTFKSLSSVFHKKMEVYTATPKAIGEETAKELFSMESIPGLIVFKGNTDYEKFKGKMNYNTLYEFIKKELQLAEKSKSENQKAKDEL</sequence>
<feature type="signal peptide" evidence="1">
    <location>
        <begin position="1"/>
        <end position="20"/>
    </location>
</feature>
<accession>F4R583</accession>
<dbReference type="Gene3D" id="3.40.30.10">
    <property type="entry name" value="Glutaredoxin"/>
    <property type="match status" value="2"/>
</dbReference>
<reference evidence="4" key="1">
    <citation type="journal article" date="2011" name="Proc. Natl. Acad. Sci. U.S.A.">
        <title>Obligate biotrophy features unraveled by the genomic analysis of rust fungi.</title>
        <authorList>
            <person name="Duplessis S."/>
            <person name="Cuomo C.A."/>
            <person name="Lin Y.-C."/>
            <person name="Aerts A."/>
            <person name="Tisserant E."/>
            <person name="Veneault-Fourrey C."/>
            <person name="Joly D.L."/>
            <person name="Hacquard S."/>
            <person name="Amselem J."/>
            <person name="Cantarel B.L."/>
            <person name="Chiu R."/>
            <person name="Coutinho P.M."/>
            <person name="Feau N."/>
            <person name="Field M."/>
            <person name="Frey P."/>
            <person name="Gelhaye E."/>
            <person name="Goldberg J."/>
            <person name="Grabherr M.G."/>
            <person name="Kodira C.D."/>
            <person name="Kohler A."/>
            <person name="Kuees U."/>
            <person name="Lindquist E.A."/>
            <person name="Lucas S.M."/>
            <person name="Mago R."/>
            <person name="Mauceli E."/>
            <person name="Morin E."/>
            <person name="Murat C."/>
            <person name="Pangilinan J.L."/>
            <person name="Park R."/>
            <person name="Pearson M."/>
            <person name="Quesneville H."/>
            <person name="Rouhier N."/>
            <person name="Sakthikumar S."/>
            <person name="Salamov A.A."/>
            <person name="Schmutz J."/>
            <person name="Selles B."/>
            <person name="Shapiro H."/>
            <person name="Tanguay P."/>
            <person name="Tuskan G.A."/>
            <person name="Henrissat B."/>
            <person name="Van de Peer Y."/>
            <person name="Rouze P."/>
            <person name="Ellis J.G."/>
            <person name="Dodds P.N."/>
            <person name="Schein J.E."/>
            <person name="Zhong S."/>
            <person name="Hamelin R.C."/>
            <person name="Grigoriev I.V."/>
            <person name="Szabo L.J."/>
            <person name="Martin F."/>
        </authorList>
    </citation>
    <scope>NUCLEOTIDE SEQUENCE [LARGE SCALE GENOMIC DNA]</scope>
    <source>
        <strain evidence="4">98AG31 / pathotype 3-4-7</strain>
    </source>
</reference>
<feature type="chain" id="PRO_5003321354" evidence="1">
    <location>
        <begin position="21"/>
        <end position="259"/>
    </location>
</feature>
<dbReference type="HOGENOM" id="CLU_059951_2_0_1"/>
<dbReference type="OrthoDB" id="427280at2759"/>
<dbReference type="InParanoid" id="F4R583"/>
<dbReference type="GO" id="GO:0005788">
    <property type="term" value="C:endoplasmic reticulum lumen"/>
    <property type="evidence" value="ECO:0007669"/>
    <property type="project" value="TreeGrafter"/>
</dbReference>
<dbReference type="PRINTS" id="PR00421">
    <property type="entry name" value="THIOREDOXIN"/>
</dbReference>
<dbReference type="Proteomes" id="UP000001072">
    <property type="component" value="Unassembled WGS sequence"/>
</dbReference>
<dbReference type="PROSITE" id="PS51352">
    <property type="entry name" value="THIOREDOXIN_2"/>
    <property type="match status" value="1"/>
</dbReference>
<evidence type="ECO:0000313" key="3">
    <source>
        <dbReference type="EMBL" id="EGG12307.1"/>
    </source>
</evidence>
<keyword evidence="1" id="KW-0732">Signal</keyword>
<keyword evidence="4" id="KW-1185">Reference proteome</keyword>
<protein>
    <submittedName>
        <fullName evidence="3">PDI family protein</fullName>
    </submittedName>
</protein>
<dbReference type="VEuPathDB" id="FungiDB:MELLADRAFT_123931"/>
<dbReference type="AlphaFoldDB" id="F4R583"/>
<dbReference type="PROSITE" id="PS00194">
    <property type="entry name" value="THIOREDOXIN_1"/>
    <property type="match status" value="1"/>
</dbReference>
<dbReference type="InterPro" id="IPR036249">
    <property type="entry name" value="Thioredoxin-like_sf"/>
</dbReference>
<dbReference type="FunCoup" id="F4R583">
    <property type="interactions" value="69"/>
</dbReference>
<dbReference type="eggNOG" id="KOG0191">
    <property type="taxonomic scope" value="Eukaryota"/>
</dbReference>
<dbReference type="GeneID" id="18926539"/>
<dbReference type="GO" id="GO:0034976">
    <property type="term" value="P:response to endoplasmic reticulum stress"/>
    <property type="evidence" value="ECO:0007669"/>
    <property type="project" value="TreeGrafter"/>
</dbReference>
<evidence type="ECO:0000313" key="4">
    <source>
        <dbReference type="Proteomes" id="UP000001072"/>
    </source>
</evidence>
<dbReference type="STRING" id="747676.F4R583"/>
<organism evidence="4">
    <name type="scientific">Melampsora larici-populina (strain 98AG31 / pathotype 3-4-7)</name>
    <name type="common">Poplar leaf rust fungus</name>
    <dbReference type="NCBI Taxonomy" id="747676"/>
    <lineage>
        <taxon>Eukaryota</taxon>
        <taxon>Fungi</taxon>
        <taxon>Dikarya</taxon>
        <taxon>Basidiomycota</taxon>
        <taxon>Pucciniomycotina</taxon>
        <taxon>Pucciniomycetes</taxon>
        <taxon>Pucciniales</taxon>
        <taxon>Melampsoraceae</taxon>
        <taxon>Melampsora</taxon>
    </lineage>
</organism>
<dbReference type="InterPro" id="IPR013766">
    <property type="entry name" value="Thioredoxin_domain"/>
</dbReference>
<dbReference type="GO" id="GO:0015035">
    <property type="term" value="F:protein-disulfide reductase activity"/>
    <property type="evidence" value="ECO:0007669"/>
    <property type="project" value="TreeGrafter"/>
</dbReference>
<dbReference type="PANTHER" id="PTHR45815:SF3">
    <property type="entry name" value="PROTEIN DISULFIDE-ISOMERASE A6"/>
    <property type="match status" value="1"/>
</dbReference>
<evidence type="ECO:0000256" key="1">
    <source>
        <dbReference type="SAM" id="SignalP"/>
    </source>
</evidence>
<proteinExistence type="predicted"/>
<feature type="domain" description="Thioredoxin" evidence="2">
    <location>
        <begin position="11"/>
        <end position="140"/>
    </location>
</feature>
<dbReference type="SUPFAM" id="SSF52833">
    <property type="entry name" value="Thioredoxin-like"/>
    <property type="match status" value="2"/>
</dbReference>
<dbReference type="PANTHER" id="PTHR45815">
    <property type="entry name" value="PROTEIN DISULFIDE-ISOMERASE A6"/>
    <property type="match status" value="1"/>
</dbReference>
<dbReference type="EMBL" id="GL883091">
    <property type="protein sequence ID" value="EGG12307.1"/>
    <property type="molecule type" value="Genomic_DNA"/>
</dbReference>
<gene>
    <name evidence="3" type="ORF">MELLADRAFT_123931</name>
</gene>
<dbReference type="Pfam" id="PF00085">
    <property type="entry name" value="Thioredoxin"/>
    <property type="match status" value="1"/>
</dbReference>
<dbReference type="RefSeq" id="XP_007404682.1">
    <property type="nucleotide sequence ID" value="XM_007404620.1"/>
</dbReference>
<dbReference type="KEGG" id="mlr:MELLADRAFT_123931"/>
<dbReference type="InterPro" id="IPR017937">
    <property type="entry name" value="Thioredoxin_CS"/>
</dbReference>
<name>F4R583_MELLP</name>